<evidence type="ECO:0000256" key="1">
    <source>
        <dbReference type="SAM" id="Phobius"/>
    </source>
</evidence>
<keyword evidence="1" id="KW-0472">Membrane</keyword>
<reference evidence="2" key="1">
    <citation type="journal article" date="2015" name="Nature">
        <title>Complex archaea that bridge the gap between prokaryotes and eukaryotes.</title>
        <authorList>
            <person name="Spang A."/>
            <person name="Saw J.H."/>
            <person name="Jorgensen S.L."/>
            <person name="Zaremba-Niedzwiedzka K."/>
            <person name="Martijn J."/>
            <person name="Lind A.E."/>
            <person name="van Eijk R."/>
            <person name="Schleper C."/>
            <person name="Guy L."/>
            <person name="Ettema T.J."/>
        </authorList>
    </citation>
    <scope>NUCLEOTIDE SEQUENCE</scope>
</reference>
<keyword evidence="1" id="KW-1133">Transmembrane helix</keyword>
<organism evidence="2">
    <name type="scientific">marine sediment metagenome</name>
    <dbReference type="NCBI Taxonomy" id="412755"/>
    <lineage>
        <taxon>unclassified sequences</taxon>
        <taxon>metagenomes</taxon>
        <taxon>ecological metagenomes</taxon>
    </lineage>
</organism>
<proteinExistence type="predicted"/>
<feature type="transmembrane region" description="Helical" evidence="1">
    <location>
        <begin position="6"/>
        <end position="26"/>
    </location>
</feature>
<dbReference type="EMBL" id="LAZR01002461">
    <property type="protein sequence ID" value="KKN29743.1"/>
    <property type="molecule type" value="Genomic_DNA"/>
</dbReference>
<accession>A0A0F9SKE0</accession>
<gene>
    <name evidence="2" type="ORF">LCGC14_0840960</name>
</gene>
<evidence type="ECO:0000313" key="2">
    <source>
        <dbReference type="EMBL" id="KKN29743.1"/>
    </source>
</evidence>
<dbReference type="AlphaFoldDB" id="A0A0F9SKE0"/>
<comment type="caution">
    <text evidence="2">The sequence shown here is derived from an EMBL/GenBank/DDBJ whole genome shotgun (WGS) entry which is preliminary data.</text>
</comment>
<sequence length="58" mass="6487">MLDAKTLPLLLIGWILGGILIAMVQFKKRSLPATMQMGVTFVATPVIRLEHAFMRAFE</sequence>
<name>A0A0F9SKE0_9ZZZZ</name>
<protein>
    <submittedName>
        <fullName evidence="2">Uncharacterized protein</fullName>
    </submittedName>
</protein>
<keyword evidence="1" id="KW-0812">Transmembrane</keyword>